<evidence type="ECO:0000313" key="4">
    <source>
        <dbReference type="EMBL" id="KAL3773925.1"/>
    </source>
</evidence>
<feature type="signal peptide" evidence="3">
    <location>
        <begin position="1"/>
        <end position="24"/>
    </location>
</feature>
<keyword evidence="3" id="KW-0732">Signal</keyword>
<proteinExistence type="predicted"/>
<reference evidence="4 5" key="1">
    <citation type="submission" date="2024-10" db="EMBL/GenBank/DDBJ databases">
        <title>Updated reference genomes for cyclostephanoid diatoms.</title>
        <authorList>
            <person name="Roberts W.R."/>
            <person name="Alverson A.J."/>
        </authorList>
    </citation>
    <scope>NUCLEOTIDE SEQUENCE [LARGE SCALE GENOMIC DNA]</scope>
    <source>
        <strain evidence="4 5">AJA010-31</strain>
    </source>
</reference>
<keyword evidence="5" id="KW-1185">Reference proteome</keyword>
<evidence type="ECO:0000256" key="3">
    <source>
        <dbReference type="SAM" id="SignalP"/>
    </source>
</evidence>
<gene>
    <name evidence="4" type="ORF">ACHAWO_004533</name>
</gene>
<sequence>MHRFTSISSLCLFLIAITSPSILAASEPQLQRTLRILQDDNNNATNATNDTVPDDATAETNVTAPTAAPQQVTPGATRAPTHAMTHEPTKKYEPEDDEEEKDEEKKHSAFAVGGSIVLIVLGLGILCYFRDAITFFVGSVRMVCINTNRYGCKGCLSTCFPCIFGSQAGYNSGGGDNLDQIIFETEDDNNLRRGLMH</sequence>
<accession>A0ABD3NKQ3</accession>
<protein>
    <recommendedName>
        <fullName evidence="6">Transmembrane protein</fullName>
    </recommendedName>
</protein>
<evidence type="ECO:0000256" key="2">
    <source>
        <dbReference type="SAM" id="Phobius"/>
    </source>
</evidence>
<feature type="transmembrane region" description="Helical" evidence="2">
    <location>
        <begin position="109"/>
        <end position="129"/>
    </location>
</feature>
<keyword evidence="2" id="KW-1133">Transmembrane helix</keyword>
<evidence type="ECO:0000313" key="5">
    <source>
        <dbReference type="Proteomes" id="UP001530400"/>
    </source>
</evidence>
<feature type="compositionally biased region" description="Basic and acidic residues" evidence="1">
    <location>
        <begin position="84"/>
        <end position="93"/>
    </location>
</feature>
<dbReference type="EMBL" id="JALLPJ020001215">
    <property type="protein sequence ID" value="KAL3773925.1"/>
    <property type="molecule type" value="Genomic_DNA"/>
</dbReference>
<keyword evidence="2" id="KW-0472">Membrane</keyword>
<comment type="caution">
    <text evidence="4">The sequence shown here is derived from an EMBL/GenBank/DDBJ whole genome shotgun (WGS) entry which is preliminary data.</text>
</comment>
<evidence type="ECO:0008006" key="6">
    <source>
        <dbReference type="Google" id="ProtNLM"/>
    </source>
</evidence>
<feature type="chain" id="PRO_5044751197" description="Transmembrane protein" evidence="3">
    <location>
        <begin position="25"/>
        <end position="197"/>
    </location>
</feature>
<evidence type="ECO:0000256" key="1">
    <source>
        <dbReference type="SAM" id="MobiDB-lite"/>
    </source>
</evidence>
<keyword evidence="2" id="KW-0812">Transmembrane</keyword>
<dbReference type="AlphaFoldDB" id="A0ABD3NKQ3"/>
<dbReference type="Proteomes" id="UP001530400">
    <property type="component" value="Unassembled WGS sequence"/>
</dbReference>
<name>A0ABD3NKQ3_9STRA</name>
<organism evidence="4 5">
    <name type="scientific">Cyclotella atomus</name>
    <dbReference type="NCBI Taxonomy" id="382360"/>
    <lineage>
        <taxon>Eukaryota</taxon>
        <taxon>Sar</taxon>
        <taxon>Stramenopiles</taxon>
        <taxon>Ochrophyta</taxon>
        <taxon>Bacillariophyta</taxon>
        <taxon>Coscinodiscophyceae</taxon>
        <taxon>Thalassiosirophycidae</taxon>
        <taxon>Stephanodiscales</taxon>
        <taxon>Stephanodiscaceae</taxon>
        <taxon>Cyclotella</taxon>
    </lineage>
</organism>
<feature type="compositionally biased region" description="Polar residues" evidence="1">
    <location>
        <begin position="63"/>
        <end position="74"/>
    </location>
</feature>
<feature type="region of interest" description="Disordered" evidence="1">
    <location>
        <begin position="63"/>
        <end position="106"/>
    </location>
</feature>